<dbReference type="SUPFAM" id="SSF53474">
    <property type="entry name" value="alpha/beta-Hydrolases"/>
    <property type="match status" value="1"/>
</dbReference>
<dbReference type="Pfam" id="PF00561">
    <property type="entry name" value="Abhydrolase_1"/>
    <property type="match status" value="1"/>
</dbReference>
<reference evidence="3" key="1">
    <citation type="submission" date="2016-10" db="EMBL/GenBank/DDBJ databases">
        <authorList>
            <person name="Varghese N."/>
            <person name="Submissions S."/>
        </authorList>
    </citation>
    <scope>NUCLEOTIDE SEQUENCE [LARGE SCALE GENOMIC DNA]</scope>
    <source>
        <strain evidence="3">DC30,IBRC 10041,KCTC 4046</strain>
    </source>
</reference>
<dbReference type="InterPro" id="IPR029058">
    <property type="entry name" value="AB_hydrolase_fold"/>
</dbReference>
<evidence type="ECO:0000259" key="1">
    <source>
        <dbReference type="Pfam" id="PF00561"/>
    </source>
</evidence>
<dbReference type="PANTHER" id="PTHR43433">
    <property type="entry name" value="HYDROLASE, ALPHA/BETA FOLD FAMILY PROTEIN"/>
    <property type="match status" value="1"/>
</dbReference>
<protein>
    <submittedName>
        <fullName evidence="2">Pimeloyl-ACP methyl ester carboxylesterase</fullName>
    </submittedName>
</protein>
<sequence length="262" mass="27395">MPYAVNGSVSIRYEVEGEGPAVVFVGDVGLGVWQFAWQHGAVAGPYAAVTPEPRGLGRSDAPAGPYAFDDLVGDLKAVIAGIDRRSVQLVGYGFGGLIALATAMESARVRSLAVIGTPADGDALDPDRLWADPADRAAVEASTTGLLSDSFRAAHPDVVDRIVDWRVAEDASPETAAAHRAALADADRSDRLYELTVPTLVLHGTADAVCPVEHGRRLADGLPRGTLHPIDDVGHLAGIEASGACNDALLGWLAEHADRHDE</sequence>
<dbReference type="OrthoDB" id="247398at2157"/>
<keyword evidence="3" id="KW-1185">Reference proteome</keyword>
<feature type="domain" description="AB hydrolase-1" evidence="1">
    <location>
        <begin position="49"/>
        <end position="240"/>
    </location>
</feature>
<name>A0A1H3I9J2_9EURY</name>
<proteinExistence type="predicted"/>
<gene>
    <name evidence="2" type="ORF">SAMN05216564_10430</name>
</gene>
<dbReference type="PANTHER" id="PTHR43433:SF5">
    <property type="entry name" value="AB HYDROLASE-1 DOMAIN-CONTAINING PROTEIN"/>
    <property type="match status" value="1"/>
</dbReference>
<dbReference type="EMBL" id="FNPC01000004">
    <property type="protein sequence ID" value="SDY24135.1"/>
    <property type="molecule type" value="Genomic_DNA"/>
</dbReference>
<evidence type="ECO:0000313" key="3">
    <source>
        <dbReference type="Proteomes" id="UP000199079"/>
    </source>
</evidence>
<dbReference type="Gene3D" id="3.40.50.1820">
    <property type="entry name" value="alpha/beta hydrolase"/>
    <property type="match status" value="1"/>
</dbReference>
<dbReference type="InterPro" id="IPR000073">
    <property type="entry name" value="AB_hydrolase_1"/>
</dbReference>
<dbReference type="AlphaFoldDB" id="A0A1H3I9J2"/>
<evidence type="ECO:0000313" key="2">
    <source>
        <dbReference type="EMBL" id="SDY24135.1"/>
    </source>
</evidence>
<organism evidence="2 3">
    <name type="scientific">Halopenitus persicus</name>
    <dbReference type="NCBI Taxonomy" id="1048396"/>
    <lineage>
        <taxon>Archaea</taxon>
        <taxon>Methanobacteriati</taxon>
        <taxon>Methanobacteriota</taxon>
        <taxon>Stenosarchaea group</taxon>
        <taxon>Halobacteria</taxon>
        <taxon>Halobacteriales</taxon>
        <taxon>Haloferacaceae</taxon>
        <taxon>Halopenitus</taxon>
    </lineage>
</organism>
<dbReference type="Proteomes" id="UP000199079">
    <property type="component" value="Unassembled WGS sequence"/>
</dbReference>
<dbReference type="RefSeq" id="WP_092731896.1">
    <property type="nucleotide sequence ID" value="NZ_FNPC01000004.1"/>
</dbReference>
<dbReference type="PRINTS" id="PR00111">
    <property type="entry name" value="ABHYDROLASE"/>
</dbReference>
<accession>A0A1H3I9J2</accession>
<dbReference type="InterPro" id="IPR050471">
    <property type="entry name" value="AB_hydrolase"/>
</dbReference>